<organism evidence="2 3">
    <name type="scientific">Arenibacter aquaticus</name>
    <dbReference type="NCBI Taxonomy" id="2489054"/>
    <lineage>
        <taxon>Bacteria</taxon>
        <taxon>Pseudomonadati</taxon>
        <taxon>Bacteroidota</taxon>
        <taxon>Flavobacteriia</taxon>
        <taxon>Flavobacteriales</taxon>
        <taxon>Flavobacteriaceae</taxon>
        <taxon>Arenibacter</taxon>
    </lineage>
</organism>
<dbReference type="Gene3D" id="3.10.180.10">
    <property type="entry name" value="2,3-Dihydroxybiphenyl 1,2-Dioxygenase, domain 1"/>
    <property type="match status" value="1"/>
</dbReference>
<reference evidence="2 3" key="1">
    <citation type="submission" date="2018-11" db="EMBL/GenBank/DDBJ databases">
        <title>Arenibacter aquaticus sp.nov., a marine bacterium isolated from surface seawater in the South China Sea.</title>
        <authorList>
            <person name="Guo J."/>
            <person name="Sun J."/>
        </authorList>
    </citation>
    <scope>NUCLEOTIDE SEQUENCE [LARGE SCALE GENOMIC DNA]</scope>
    <source>
        <strain evidence="2 3">GUO666</strain>
    </source>
</reference>
<name>A0A3S0AE68_9FLAO</name>
<dbReference type="RefSeq" id="WP_126162367.1">
    <property type="nucleotide sequence ID" value="NZ_RQPJ01000005.1"/>
</dbReference>
<accession>A0A3S0AE68</accession>
<evidence type="ECO:0000313" key="3">
    <source>
        <dbReference type="Proteomes" id="UP000267585"/>
    </source>
</evidence>
<dbReference type="OrthoDB" id="9795618at2"/>
<dbReference type="Proteomes" id="UP000267585">
    <property type="component" value="Unassembled WGS sequence"/>
</dbReference>
<dbReference type="AlphaFoldDB" id="A0A3S0AE68"/>
<dbReference type="EMBL" id="RQPJ01000005">
    <property type="protein sequence ID" value="RTE53472.1"/>
    <property type="molecule type" value="Genomic_DNA"/>
</dbReference>
<evidence type="ECO:0000313" key="2">
    <source>
        <dbReference type="EMBL" id="RTE53472.1"/>
    </source>
</evidence>
<dbReference type="Pfam" id="PF00903">
    <property type="entry name" value="Glyoxalase"/>
    <property type="match status" value="1"/>
</dbReference>
<dbReference type="InterPro" id="IPR004360">
    <property type="entry name" value="Glyas_Fos-R_dOase_dom"/>
</dbReference>
<feature type="domain" description="VOC" evidence="1">
    <location>
        <begin position="1"/>
        <end position="124"/>
    </location>
</feature>
<keyword evidence="3" id="KW-1185">Reference proteome</keyword>
<dbReference type="PROSITE" id="PS51819">
    <property type="entry name" value="VOC"/>
    <property type="match status" value="1"/>
</dbReference>
<comment type="caution">
    <text evidence="2">The sequence shown here is derived from an EMBL/GenBank/DDBJ whole genome shotgun (WGS) entry which is preliminary data.</text>
</comment>
<sequence>MIRTQPIIAVEDVKKSSNWYQRLLQCKSGHGGPTFEILLNEQEEQILSLHKWGDHDHPTLSNPDITVGNGLILYFVVDDLDLIWKNAESLNATIENTPQINPNSGRREFSVRDIDGYYLSICSKKQ</sequence>
<dbReference type="InterPro" id="IPR029068">
    <property type="entry name" value="Glyas_Bleomycin-R_OHBP_Dase"/>
</dbReference>
<evidence type="ECO:0000259" key="1">
    <source>
        <dbReference type="PROSITE" id="PS51819"/>
    </source>
</evidence>
<proteinExistence type="predicted"/>
<protein>
    <submittedName>
        <fullName evidence="2">Glyoxalase</fullName>
    </submittedName>
</protein>
<dbReference type="InterPro" id="IPR037523">
    <property type="entry name" value="VOC_core"/>
</dbReference>
<gene>
    <name evidence="2" type="ORF">EHW67_10680</name>
</gene>
<dbReference type="SUPFAM" id="SSF54593">
    <property type="entry name" value="Glyoxalase/Bleomycin resistance protein/Dihydroxybiphenyl dioxygenase"/>
    <property type="match status" value="1"/>
</dbReference>